<dbReference type="InterPro" id="IPR029045">
    <property type="entry name" value="ClpP/crotonase-like_dom_sf"/>
</dbReference>
<keyword evidence="4" id="KW-1185">Reference proteome</keyword>
<name>A0A3N5Y2H1_9ALTE</name>
<dbReference type="Proteomes" id="UP000275281">
    <property type="component" value="Unassembled WGS sequence"/>
</dbReference>
<comment type="caution">
    <text evidence="3">The sequence shown here is derived from an EMBL/GenBank/DDBJ whole genome shotgun (WGS) entry which is preliminary data.</text>
</comment>
<evidence type="ECO:0000313" key="4">
    <source>
        <dbReference type="Proteomes" id="UP000275281"/>
    </source>
</evidence>
<dbReference type="PANTHER" id="PTHR11261:SF3">
    <property type="entry name" value="RETINOL-BINDING PROTEIN 3"/>
    <property type="match status" value="1"/>
</dbReference>
<dbReference type="SMART" id="SM00245">
    <property type="entry name" value="TSPc"/>
    <property type="match status" value="1"/>
</dbReference>
<sequence>MKIMSVLVTILILMSLLGNTEAADVREKPLSQQEITTAVKNLISLIEQDYIHENLSEKAVTVLSAALNRGEFNGYFPYRRFKIKLESMLFEVTRDSNFELRFRSGLSKTNVTADEIIPGAIHTMMLDNNIGYLAVDGDLIDDFWQTELDFAMTALSDSRALVIDVRDAGLSTLAFSQHILSYFLPPSQFLSKVSLAHQEHIELRSKEIENPINQNVEVYIVTSPFVAGAWEFIAYTLQQAGRATIVGKPTIGLGFMTVTKPLSEQLSIKMAYAKMINPKTQTDWQEEGVVPDVQCGAEEAIAATLSLISQTIPTQCD</sequence>
<evidence type="ECO:0000256" key="1">
    <source>
        <dbReference type="SAM" id="SignalP"/>
    </source>
</evidence>
<gene>
    <name evidence="3" type="ORF">DRW07_01300</name>
</gene>
<dbReference type="EMBL" id="RPOK01000001">
    <property type="protein sequence ID" value="RPJ68077.1"/>
    <property type="molecule type" value="Genomic_DNA"/>
</dbReference>
<dbReference type="InterPro" id="IPR005151">
    <property type="entry name" value="Tail-specific_protease"/>
</dbReference>
<organism evidence="3 4">
    <name type="scientific">Alteromonas sediminis</name>
    <dbReference type="NCBI Taxonomy" id="2259342"/>
    <lineage>
        <taxon>Bacteria</taxon>
        <taxon>Pseudomonadati</taxon>
        <taxon>Pseudomonadota</taxon>
        <taxon>Gammaproteobacteria</taxon>
        <taxon>Alteromonadales</taxon>
        <taxon>Alteromonadaceae</taxon>
        <taxon>Alteromonas/Salinimonas group</taxon>
        <taxon>Alteromonas</taxon>
    </lineage>
</organism>
<feature type="domain" description="Tail specific protease" evidence="2">
    <location>
        <begin position="109"/>
        <end position="296"/>
    </location>
</feature>
<feature type="signal peptide" evidence="1">
    <location>
        <begin position="1"/>
        <end position="22"/>
    </location>
</feature>
<dbReference type="Pfam" id="PF03572">
    <property type="entry name" value="Peptidase_S41"/>
    <property type="match status" value="1"/>
</dbReference>
<keyword evidence="1" id="KW-0732">Signal</keyword>
<dbReference type="SUPFAM" id="SSF52096">
    <property type="entry name" value="ClpP/crotonase"/>
    <property type="match status" value="1"/>
</dbReference>
<evidence type="ECO:0000313" key="3">
    <source>
        <dbReference type="EMBL" id="RPJ68077.1"/>
    </source>
</evidence>
<dbReference type="AlphaFoldDB" id="A0A3N5Y2H1"/>
<reference evidence="3 4" key="1">
    <citation type="submission" date="2018-11" db="EMBL/GenBank/DDBJ databases">
        <authorList>
            <person name="Ye M.-Q."/>
            <person name="Du Z.-J."/>
        </authorList>
    </citation>
    <scope>NUCLEOTIDE SEQUENCE [LARGE SCALE GENOMIC DNA]</scope>
    <source>
        <strain evidence="3 4">U0105</strain>
    </source>
</reference>
<accession>A0A3N5Y2H1</accession>
<dbReference type="GO" id="GO:0006508">
    <property type="term" value="P:proteolysis"/>
    <property type="evidence" value="ECO:0007669"/>
    <property type="project" value="InterPro"/>
</dbReference>
<feature type="chain" id="PRO_5018145579" description="Tail specific protease domain-containing protein" evidence="1">
    <location>
        <begin position="23"/>
        <end position="317"/>
    </location>
</feature>
<dbReference type="Gene3D" id="3.90.226.10">
    <property type="entry name" value="2-enoyl-CoA Hydratase, Chain A, domain 1"/>
    <property type="match status" value="1"/>
</dbReference>
<proteinExistence type="predicted"/>
<dbReference type="GO" id="GO:0008236">
    <property type="term" value="F:serine-type peptidase activity"/>
    <property type="evidence" value="ECO:0007669"/>
    <property type="project" value="InterPro"/>
</dbReference>
<evidence type="ECO:0000259" key="2">
    <source>
        <dbReference type="SMART" id="SM00245"/>
    </source>
</evidence>
<dbReference type="Gene3D" id="3.30.750.44">
    <property type="match status" value="1"/>
</dbReference>
<protein>
    <recommendedName>
        <fullName evidence="2">Tail specific protease domain-containing protein</fullName>
    </recommendedName>
</protein>
<dbReference type="PANTHER" id="PTHR11261">
    <property type="entry name" value="INTERPHOTORECEPTOR RETINOID-BINDING PROTEIN"/>
    <property type="match status" value="1"/>
</dbReference>